<feature type="chain" id="PRO_5028887667" description="Addiction module toxin RelE" evidence="1">
    <location>
        <begin position="24"/>
        <end position="132"/>
    </location>
</feature>
<evidence type="ECO:0000313" key="2">
    <source>
        <dbReference type="EMBL" id="QNN45811.1"/>
    </source>
</evidence>
<proteinExistence type="predicted"/>
<dbReference type="Pfam" id="PF19678">
    <property type="entry name" value="DUF6180"/>
    <property type="match status" value="1"/>
</dbReference>
<feature type="signal peptide" evidence="1">
    <location>
        <begin position="1"/>
        <end position="23"/>
    </location>
</feature>
<name>A0A7G9QR36_9GAMM</name>
<keyword evidence="3" id="KW-1185">Reference proteome</keyword>
<protein>
    <recommendedName>
        <fullName evidence="4">Addiction module toxin RelE</fullName>
    </recommendedName>
</protein>
<reference evidence="2 3" key="1">
    <citation type="submission" date="2020-08" db="EMBL/GenBank/DDBJ databases">
        <title>Genome sequence of Thermomonas brevis KACC 16975T.</title>
        <authorList>
            <person name="Hyun D.-W."/>
            <person name="Bae J.-W."/>
        </authorList>
    </citation>
    <scope>NUCLEOTIDE SEQUENCE [LARGE SCALE GENOMIC DNA]</scope>
    <source>
        <strain evidence="2 3">KACC 16975</strain>
    </source>
</reference>
<gene>
    <name evidence="2" type="ORF">H9L17_11470</name>
</gene>
<organism evidence="2 3">
    <name type="scientific">Thermomonas brevis</name>
    <dbReference type="NCBI Taxonomy" id="215691"/>
    <lineage>
        <taxon>Bacteria</taxon>
        <taxon>Pseudomonadati</taxon>
        <taxon>Pseudomonadota</taxon>
        <taxon>Gammaproteobacteria</taxon>
        <taxon>Lysobacterales</taxon>
        <taxon>Lysobacteraceae</taxon>
        <taxon>Thermomonas</taxon>
    </lineage>
</organism>
<dbReference type="KEGG" id="tbv:H9L17_11470"/>
<sequence>MTNTMRCAIAAALLAASAGGARAGDFGLDYEVERVPAARLSVAQCAATIKRAAEAAGYATRAQDVQGKLAVHVSGPGGGGRSLVTYCIQAGALTVWVVQALDYAGPGNPASARIKAEVAAALRKAAGSDAAR</sequence>
<dbReference type="RefSeq" id="WP_187569578.1">
    <property type="nucleotide sequence ID" value="NZ_CP060711.1"/>
</dbReference>
<dbReference type="EMBL" id="CP060711">
    <property type="protein sequence ID" value="QNN45811.1"/>
    <property type="molecule type" value="Genomic_DNA"/>
</dbReference>
<accession>A0A7G9QR36</accession>
<evidence type="ECO:0000313" key="3">
    <source>
        <dbReference type="Proteomes" id="UP000515977"/>
    </source>
</evidence>
<evidence type="ECO:0000256" key="1">
    <source>
        <dbReference type="SAM" id="SignalP"/>
    </source>
</evidence>
<dbReference type="Proteomes" id="UP000515977">
    <property type="component" value="Chromosome"/>
</dbReference>
<keyword evidence="1" id="KW-0732">Signal</keyword>
<dbReference type="AlphaFoldDB" id="A0A7G9QR36"/>
<dbReference type="InterPro" id="IPR045752">
    <property type="entry name" value="DUF6180"/>
</dbReference>
<evidence type="ECO:0008006" key="4">
    <source>
        <dbReference type="Google" id="ProtNLM"/>
    </source>
</evidence>